<dbReference type="Pfam" id="PF01593">
    <property type="entry name" value="Amino_oxidase"/>
    <property type="match status" value="1"/>
</dbReference>
<sequence length="440" mass="48509">MTTSSSHVAVIGGGICGLAAAHRLARHGVRVTLLEASDQLGGLGSFFAYQDQWVERFYHCVMPTDDDLLGLLEELGLKDSVRWRKTTMGMIVDGRRHRFNSALDLLRFTPLRLHERVRFGVVSLLLRRSGRGRDLDTLRTEDWLRGLYGRRVWEEFFAPMFGSKFGSSFGDVPALYLWQRLGRERNVATRGYPGGGYKAIIDALRSAIEGAGGTVRTSVPVHRLHSTAGGSSLTLNDGEVLAVDQVLSTVPLPVLRGLADEELAACLPRTELAYQGVVTAAFFLRRPLTGHYWTPVLRSGTGFDGVVEMSALTGPEAHGGSHLVYVMRYTDRTSRLFARDAAGIAAQWTAQLIDLFPELTPEDVEDVRVFKAPFVEPIHPLGYLAQRPPTTVDGTSLRLATTAHVYPDVTSWNSSVKLVNDVTDRLLDDLGRREVGARVP</sequence>
<gene>
    <name evidence="2" type="ORF">BS329_09395</name>
</gene>
<dbReference type="RefSeq" id="WP_076158247.1">
    <property type="nucleotide sequence ID" value="NZ_JBEZVB010000013.1"/>
</dbReference>
<organism evidence="2 3">
    <name type="scientific">Amycolatopsis coloradensis</name>
    <dbReference type="NCBI Taxonomy" id="76021"/>
    <lineage>
        <taxon>Bacteria</taxon>
        <taxon>Bacillati</taxon>
        <taxon>Actinomycetota</taxon>
        <taxon>Actinomycetes</taxon>
        <taxon>Pseudonocardiales</taxon>
        <taxon>Pseudonocardiaceae</taxon>
        <taxon>Amycolatopsis</taxon>
    </lineage>
</organism>
<feature type="domain" description="Amine oxidase" evidence="1">
    <location>
        <begin position="15"/>
        <end position="367"/>
    </location>
</feature>
<dbReference type="InterPro" id="IPR002937">
    <property type="entry name" value="Amino_oxidase"/>
</dbReference>
<dbReference type="GO" id="GO:0016491">
    <property type="term" value="F:oxidoreductase activity"/>
    <property type="evidence" value="ECO:0007669"/>
    <property type="project" value="InterPro"/>
</dbReference>
<dbReference type="PANTHER" id="PTHR42923:SF46">
    <property type="entry name" value="AMINE OXIDASE"/>
    <property type="match status" value="1"/>
</dbReference>
<dbReference type="InterPro" id="IPR036188">
    <property type="entry name" value="FAD/NAD-bd_sf"/>
</dbReference>
<dbReference type="NCBIfam" id="NF005560">
    <property type="entry name" value="PRK07233.1"/>
    <property type="match status" value="1"/>
</dbReference>
<accession>A0A1R0KZT0</accession>
<reference evidence="2 3" key="1">
    <citation type="submission" date="2016-01" db="EMBL/GenBank/DDBJ databases">
        <title>Amycolatopsis coloradensis genome sequencing and assembly.</title>
        <authorList>
            <person name="Mayilraj S."/>
        </authorList>
    </citation>
    <scope>NUCLEOTIDE SEQUENCE [LARGE SCALE GENOMIC DNA]</scope>
    <source>
        <strain evidence="2 3">DSM 44225</strain>
    </source>
</reference>
<dbReference type="Proteomes" id="UP000187486">
    <property type="component" value="Unassembled WGS sequence"/>
</dbReference>
<name>A0A1R0KZT0_9PSEU</name>
<dbReference type="OrthoDB" id="9803192at2"/>
<comment type="caution">
    <text evidence="2">The sequence shown here is derived from an EMBL/GenBank/DDBJ whole genome shotgun (WGS) entry which is preliminary data.</text>
</comment>
<dbReference type="SUPFAM" id="SSF51905">
    <property type="entry name" value="FAD/NAD(P)-binding domain"/>
    <property type="match status" value="1"/>
</dbReference>
<dbReference type="AlphaFoldDB" id="A0A1R0KZT0"/>
<dbReference type="InterPro" id="IPR050464">
    <property type="entry name" value="Zeta_carotene_desat/Oxidored"/>
</dbReference>
<dbReference type="Gene3D" id="3.50.50.60">
    <property type="entry name" value="FAD/NAD(P)-binding domain"/>
    <property type="match status" value="1"/>
</dbReference>
<dbReference type="PRINTS" id="PR00419">
    <property type="entry name" value="ADXRDTASE"/>
</dbReference>
<dbReference type="STRING" id="76021.BS329_09395"/>
<evidence type="ECO:0000313" key="2">
    <source>
        <dbReference type="EMBL" id="OLZ54774.1"/>
    </source>
</evidence>
<dbReference type="EMBL" id="MQUQ01000004">
    <property type="protein sequence ID" value="OLZ54774.1"/>
    <property type="molecule type" value="Genomic_DNA"/>
</dbReference>
<protein>
    <submittedName>
        <fullName evidence="2">Oxidoreductase</fullName>
    </submittedName>
</protein>
<evidence type="ECO:0000313" key="3">
    <source>
        <dbReference type="Proteomes" id="UP000187486"/>
    </source>
</evidence>
<keyword evidence="3" id="KW-1185">Reference proteome</keyword>
<proteinExistence type="predicted"/>
<dbReference type="PANTHER" id="PTHR42923">
    <property type="entry name" value="PROTOPORPHYRINOGEN OXIDASE"/>
    <property type="match status" value="1"/>
</dbReference>
<evidence type="ECO:0000259" key="1">
    <source>
        <dbReference type="Pfam" id="PF01593"/>
    </source>
</evidence>